<feature type="region of interest" description="Disordered" evidence="7">
    <location>
        <begin position="1413"/>
        <end position="1444"/>
    </location>
</feature>
<dbReference type="PANTHER" id="PTHR12372:SF7">
    <property type="entry name" value="PROTEIN PECANEX"/>
    <property type="match status" value="1"/>
</dbReference>
<dbReference type="PANTHER" id="PTHR12372">
    <property type="entry name" value="PECANEX"/>
    <property type="match status" value="1"/>
</dbReference>
<proteinExistence type="inferred from homology"/>
<feature type="transmembrane region" description="Helical" evidence="6">
    <location>
        <begin position="1180"/>
        <end position="1198"/>
    </location>
</feature>
<keyword evidence="4 6" id="KW-1133">Transmembrane helix</keyword>
<feature type="region of interest" description="Disordered" evidence="7">
    <location>
        <begin position="179"/>
        <end position="201"/>
    </location>
</feature>
<feature type="transmembrane region" description="Helical" evidence="6">
    <location>
        <begin position="1338"/>
        <end position="1359"/>
    </location>
</feature>
<dbReference type="RefSeq" id="XP_028133755.1">
    <property type="nucleotide sequence ID" value="XM_028277954.1"/>
</dbReference>
<feature type="compositionally biased region" description="Low complexity" evidence="7">
    <location>
        <begin position="746"/>
        <end position="756"/>
    </location>
</feature>
<feature type="compositionally biased region" description="Basic and acidic residues" evidence="7">
    <location>
        <begin position="735"/>
        <end position="745"/>
    </location>
</feature>
<dbReference type="GO" id="GO:0005783">
    <property type="term" value="C:endoplasmic reticulum"/>
    <property type="evidence" value="ECO:0007669"/>
    <property type="project" value="TreeGrafter"/>
</dbReference>
<feature type="compositionally biased region" description="Basic and acidic residues" evidence="7">
    <location>
        <begin position="680"/>
        <end position="691"/>
    </location>
</feature>
<feature type="region of interest" description="Disordered" evidence="7">
    <location>
        <begin position="732"/>
        <end position="756"/>
    </location>
</feature>
<feature type="transmembrane region" description="Helical" evidence="6">
    <location>
        <begin position="1508"/>
        <end position="1525"/>
    </location>
</feature>
<dbReference type="GO" id="GO:0007029">
    <property type="term" value="P:endoplasmic reticulum organization"/>
    <property type="evidence" value="ECO:0007669"/>
    <property type="project" value="TreeGrafter"/>
</dbReference>
<evidence type="ECO:0000256" key="5">
    <source>
        <dbReference type="ARBA" id="ARBA00023136"/>
    </source>
</evidence>
<organism evidence="9">
    <name type="scientific">Diabrotica virgifera virgifera</name>
    <name type="common">western corn rootworm</name>
    <dbReference type="NCBI Taxonomy" id="50390"/>
    <lineage>
        <taxon>Eukaryota</taxon>
        <taxon>Metazoa</taxon>
        <taxon>Ecdysozoa</taxon>
        <taxon>Arthropoda</taxon>
        <taxon>Hexapoda</taxon>
        <taxon>Insecta</taxon>
        <taxon>Pterygota</taxon>
        <taxon>Neoptera</taxon>
        <taxon>Endopterygota</taxon>
        <taxon>Coleoptera</taxon>
        <taxon>Polyphaga</taxon>
        <taxon>Cucujiformia</taxon>
        <taxon>Chrysomeloidea</taxon>
        <taxon>Chrysomelidae</taxon>
        <taxon>Galerucinae</taxon>
        <taxon>Diabroticina</taxon>
        <taxon>Diabroticites</taxon>
        <taxon>Diabrotica</taxon>
    </lineage>
</organism>
<reference evidence="9" key="1">
    <citation type="submission" date="2025-08" db="UniProtKB">
        <authorList>
            <consortium name="RefSeq"/>
        </authorList>
    </citation>
    <scope>IDENTIFICATION</scope>
    <source>
        <tissue evidence="9">Whole insect</tissue>
    </source>
</reference>
<keyword evidence="3 6" id="KW-0812">Transmembrane</keyword>
<evidence type="ECO:0000259" key="8">
    <source>
        <dbReference type="Pfam" id="PF05041"/>
    </source>
</evidence>
<evidence type="ECO:0000256" key="3">
    <source>
        <dbReference type="ARBA" id="ARBA00022692"/>
    </source>
</evidence>
<dbReference type="InParanoid" id="A0A6P7FKT4"/>
<feature type="region of interest" description="Disordered" evidence="7">
    <location>
        <begin position="680"/>
        <end position="702"/>
    </location>
</feature>
<feature type="transmembrane region" description="Helical" evidence="6">
    <location>
        <begin position="40"/>
        <end position="59"/>
    </location>
</feature>
<comment type="subcellular location">
    <subcellularLocation>
        <location evidence="1 6">Membrane</location>
        <topology evidence="1 6">Multi-pass membrane protein</topology>
    </subcellularLocation>
</comment>
<evidence type="ECO:0000256" key="2">
    <source>
        <dbReference type="ARBA" id="ARBA00010170"/>
    </source>
</evidence>
<feature type="region of interest" description="Disordered" evidence="7">
    <location>
        <begin position="257"/>
        <end position="279"/>
    </location>
</feature>
<evidence type="ECO:0000256" key="1">
    <source>
        <dbReference type="ARBA" id="ARBA00004141"/>
    </source>
</evidence>
<dbReference type="OrthoDB" id="10037631at2759"/>
<feature type="compositionally biased region" description="Polar residues" evidence="7">
    <location>
        <begin position="471"/>
        <end position="480"/>
    </location>
</feature>
<dbReference type="GO" id="GO:0016020">
    <property type="term" value="C:membrane"/>
    <property type="evidence" value="ECO:0007669"/>
    <property type="project" value="UniProtKB-SubCell"/>
</dbReference>
<dbReference type="Pfam" id="PF05041">
    <property type="entry name" value="Pecanex_C"/>
    <property type="match status" value="1"/>
</dbReference>
<feature type="region of interest" description="Disordered" evidence="7">
    <location>
        <begin position="954"/>
        <end position="977"/>
    </location>
</feature>
<evidence type="ECO:0000256" key="7">
    <source>
        <dbReference type="SAM" id="MobiDB-lite"/>
    </source>
</evidence>
<dbReference type="FunCoup" id="A0A6P7FKT4">
    <property type="interactions" value="1009"/>
</dbReference>
<feature type="transmembrane region" description="Helical" evidence="6">
    <location>
        <begin position="1480"/>
        <end position="1502"/>
    </location>
</feature>
<feature type="region of interest" description="Disordered" evidence="7">
    <location>
        <begin position="2280"/>
        <end position="2314"/>
    </location>
</feature>
<accession>A0A6P7FKT4</accession>
<dbReference type="InterPro" id="IPR007735">
    <property type="entry name" value="Pecanex_C"/>
</dbReference>
<dbReference type="InterPro" id="IPR039797">
    <property type="entry name" value="Pecanex"/>
</dbReference>
<feature type="compositionally biased region" description="Polar residues" evidence="7">
    <location>
        <begin position="257"/>
        <end position="275"/>
    </location>
</feature>
<comment type="similarity">
    <text evidence="2 6">Belongs to the pecanex family.</text>
</comment>
<protein>
    <recommendedName>
        <fullName evidence="6">Pecanex-like protein</fullName>
    </recommendedName>
</protein>
<feature type="domain" description="Pecanex C-terminal" evidence="8">
    <location>
        <begin position="1998"/>
        <end position="2220"/>
    </location>
</feature>
<feature type="region of interest" description="Disordered" evidence="7">
    <location>
        <begin position="398"/>
        <end position="442"/>
    </location>
</feature>
<feature type="region of interest" description="Disordered" evidence="7">
    <location>
        <begin position="991"/>
        <end position="1015"/>
    </location>
</feature>
<keyword evidence="5 6" id="KW-0472">Membrane</keyword>
<evidence type="ECO:0000256" key="6">
    <source>
        <dbReference type="RuleBase" id="RU367089"/>
    </source>
</evidence>
<feature type="transmembrane region" description="Helical" evidence="6">
    <location>
        <begin position="1242"/>
        <end position="1262"/>
    </location>
</feature>
<gene>
    <name evidence="9" type="primary">LOC114328959</name>
</gene>
<feature type="transmembrane region" description="Helical" evidence="6">
    <location>
        <begin position="1205"/>
        <end position="1222"/>
    </location>
</feature>
<feature type="compositionally biased region" description="Low complexity" evidence="7">
    <location>
        <begin position="2298"/>
        <end position="2314"/>
    </location>
</feature>
<evidence type="ECO:0000313" key="9">
    <source>
        <dbReference type="RefSeq" id="XP_028133755.1"/>
    </source>
</evidence>
<evidence type="ECO:0000256" key="4">
    <source>
        <dbReference type="ARBA" id="ARBA00022989"/>
    </source>
</evidence>
<name>A0A6P7FKT4_DIAVI</name>
<sequence length="2463" mass="278683">MIEETQMGSQTLEILRQGVWASLTGGWFYDPHQDVFCNTFHLYVWLYLLCVPFCIYVYFPPSWTVWYFYCGSVTVGLTILKLVNYGLHHMYDTKECIQEEVEDVPQDLKKEEEGIELQIIPSKSSGQTNRTGTKLTHLHDLEFGPLHSTDAESLESDFHQLEYTEGACKPTSTIDLKAEVHRKNSSESSDDIPIVPTDLIPVNSELPEKRKVRYSDRRPKHQRSKTDSYVTFVKEDKKLDSETDGQGHGMLIRQRTSLQSVDSEHGSTNFGQMESSGRRHSNFTSLSFLPSTVQVDIKPTGSLELGYIDKNPNQPLTSEGFYFKPTVMGVRRIRSTVLESCCPPPPLDVHPNSLEILSGKSLTKNPLPPPSSSLTRNQHLNLCPYYGSEIVYPIAEQSDEHQTSHGPDTDVESMERRSDSDCEEIDQGSHSPLMYIKPKKPKSVPYSLNDEKYHQTAKLSSTKSVIAPVQYQHSSKTNTNSKDRLLENNDNSNSSTTPDMQDARTDFYNTDNDVSDKNLSFSNSSMELDDNRAACIYPIAAVEEKIDKQLKRKPKELERVVKTEEEQPTVVVRKKRIARTRRRAFSDDQQGKLKCQHQGKFSSTEPLKRDSEWCSTTTVSLEHDVSKVLQDNVPSTSSLGAIPKKTRLASRDPSNSIARKLPKSESEKCSVCRCKPSRLDRERNKPMKENKVTQTQMRHSESLSPVEGLECVIYSPPLSRAILNLPKMTCGGDTSKADSQSKNEDGSSNGSNNELSTLLPPAPLLSAFLNSRPANMSTSMGLESIRSNSNRMRLKRINRNNRRRIPNNRICIYLSTKNIVDMLLHSHKYISINESEIEIRRLITPAQRLVISNACPSIPNNIIETELQKLGIAAVSKMTFLRVGMPETEYSHVLSFRRQIFISPLDNTSIPDSFNVFHNKTYRLFLSIDGLNCSKCNTIGHNDTDCPIITTANSSNVLSETSPNTTPETEDRDPETQQNMEMNASITETIENISLPSSPKETTSSNLNNINNPAETVTLQPSVNINKQPTQVSTQVKRQILSSPDIDQNNPETDSQIFNIDQNNPESDSQIFAAPITHKLKKPKKQTKTSDDDIICSLELIKDKIENRSPPFTLNFNEICDFLTESKFKCIQSDPVDNNYKRTKSYYVFKVWPWTFVKISMDRLKLLALLDRNLTLHETILSIILGSMVCILGAVMLHKEFYRDLTSFILCFVIASCQYSLIKSVQPDAASPTHGFNRVIAYSRPLYFCIFSSLVLIFDYHILAETKEIGYNLNSLSLSNQQLLLLSCDFLVNFILVFPLLFSLGLFPQINTFLMYILEQVDMHVFGGNAMSSLSASLYCIFRSCLTVIILGGVAYGGLSESKGAQHVLFSMFCASLVATCYHLSRSTSDPTHIWNMVKNHLWLPDVYREQQESESSTEEKMPREEPKEAKVESKLESKTKEKTVKFPSNKEQYNLEEDVADPLPAKLQKINNARLKHDVIVCSLIAILVFAVHASTVFTVLQPELSPVLWSIGATMGFILHYTVPQMRKHLPWLCIARPIFRAQEHEQYQIKGPAKVMWFEKVYVYFSFLERNIVYPLLFLSVLTEDSPRIVTKYGTVRGSFIVVICGIKCLRNSYSNQSAQYLILVFSALFYKYDVRKIDETFLVIYFFMVTAYNKMYEFMLKIQFVVTYIAPWQITWGSAFHAFAQPFSVPHSAMLFLQAFMSSCLSMPLNPFLGSAIFIISYVRPVKFWERDYNTRRVDHSNTPLSSHLDRNLGADDNNLNSLFYEHLTRSLQTSLCGDLKMGRWGLVNQGDCFVLASDYLNCLVHVIEMGNDVITFQMRGLEFRGTYCQQREVEAITEGVEENDGCCCCDTGHLPNMLSINAAFNQRWLAWEVIAAKYILEGYSISDNSAVSMLQVFEFRKVLVSYYVKSIIFYLIRSPKLEEWLFNPTISKALSPMEHRSFVDLDPIFNYNIDEDYDMQNSGITKNSFMQIHGDWIKFCVERSGKNVESGISSPLTLLCFALSLLGRRTLGAVSHNTVSGVEFFLYGLHALFKGDFRISCARDEWVFSDMDLLKTVVAPGVRMSLKLHQDHFMAADEYEELSTLYEAICKHEEELVISHEGDPAWRRGVLSGAPSLLALRHVLDEGNDEYKIIMLNKRYLSFRVIKVNKECVRGLWAGQQQELVYFRNRNPERGSIQNAKQALRNIINSSCDQPIGYPIYVSPLTTSYAETNEQYANLVGGSVSLKKIKNYFFNTFRRIRKRCGEGCSSGSANREEAGTAHEGMYAMTPVSTLAHTGSQSTDGSHLGGSIGRGSSLSRTSLGGNRGSLVSVGKPTSSTLVSLAGLFKERDERAVSQAPDVQIRGEDKALDTNPIAERECASRVRIIEPGAVFDSVNQIGKVDLLWPNEFFRMRGGRTYWKDWIPEEGMEGTVVHKWTPSHKEAAKRSHIDKTILLVNIDDKYVPIAKSGVQDLGAEV</sequence>
<feature type="region of interest" description="Disordered" evidence="7">
    <location>
        <begin position="470"/>
        <end position="511"/>
    </location>
</feature>
<feature type="transmembrane region" description="Helical" evidence="6">
    <location>
        <begin position="1283"/>
        <end position="1307"/>
    </location>
</feature>
<feature type="transmembrane region" description="Helical" evidence="6">
    <location>
        <begin position="66"/>
        <end position="87"/>
    </location>
</feature>